<dbReference type="EMBL" id="BMWD01000047">
    <property type="protein sequence ID" value="GGX96961.1"/>
    <property type="molecule type" value="Genomic_DNA"/>
</dbReference>
<gene>
    <name evidence="2" type="ORF">GCM10010515_74390</name>
</gene>
<evidence type="ECO:0000313" key="3">
    <source>
        <dbReference type="Proteomes" id="UP000645555"/>
    </source>
</evidence>
<protein>
    <submittedName>
        <fullName evidence="2">Uncharacterized protein</fullName>
    </submittedName>
</protein>
<comment type="caution">
    <text evidence="2">The sequence shown here is derived from an EMBL/GenBank/DDBJ whole genome shotgun (WGS) entry which is preliminary data.</text>
</comment>
<name>A0A918NUQ4_9ACTN</name>
<keyword evidence="3" id="KW-1185">Reference proteome</keyword>
<organism evidence="2 3">
    <name type="scientific">Streptomyces fructofermentans</name>
    <dbReference type="NCBI Taxonomy" id="152141"/>
    <lineage>
        <taxon>Bacteria</taxon>
        <taxon>Bacillati</taxon>
        <taxon>Actinomycetota</taxon>
        <taxon>Actinomycetes</taxon>
        <taxon>Kitasatosporales</taxon>
        <taxon>Streptomycetaceae</taxon>
        <taxon>Streptomyces</taxon>
    </lineage>
</organism>
<dbReference type="AlphaFoldDB" id="A0A918NUQ4"/>
<evidence type="ECO:0000313" key="2">
    <source>
        <dbReference type="EMBL" id="GGX96961.1"/>
    </source>
</evidence>
<feature type="region of interest" description="Disordered" evidence="1">
    <location>
        <begin position="1"/>
        <end position="58"/>
    </location>
</feature>
<evidence type="ECO:0000256" key="1">
    <source>
        <dbReference type="SAM" id="MobiDB-lite"/>
    </source>
</evidence>
<sequence>MANSEEDQDTAAAARQARFGSLPERIRPEDTVQEVPATDPDPAKDTYDSDEWLTRNVG</sequence>
<dbReference type="RefSeq" id="WP_190040059.1">
    <property type="nucleotide sequence ID" value="NZ_BMWD01000047.1"/>
</dbReference>
<reference evidence="2" key="2">
    <citation type="submission" date="2020-09" db="EMBL/GenBank/DDBJ databases">
        <authorList>
            <person name="Sun Q."/>
            <person name="Ohkuma M."/>
        </authorList>
    </citation>
    <scope>NUCLEOTIDE SEQUENCE</scope>
    <source>
        <strain evidence="2">JCM 4956</strain>
    </source>
</reference>
<reference evidence="2" key="1">
    <citation type="journal article" date="2014" name="Int. J. Syst. Evol. Microbiol.">
        <title>Complete genome sequence of Corynebacterium casei LMG S-19264T (=DSM 44701T), isolated from a smear-ripened cheese.</title>
        <authorList>
            <consortium name="US DOE Joint Genome Institute (JGI-PGF)"/>
            <person name="Walter F."/>
            <person name="Albersmeier A."/>
            <person name="Kalinowski J."/>
            <person name="Ruckert C."/>
        </authorList>
    </citation>
    <scope>NUCLEOTIDE SEQUENCE</scope>
    <source>
        <strain evidence="2">JCM 4956</strain>
    </source>
</reference>
<proteinExistence type="predicted"/>
<dbReference type="Proteomes" id="UP000645555">
    <property type="component" value="Unassembled WGS sequence"/>
</dbReference>
<accession>A0A918NUQ4</accession>